<comment type="caution">
    <text evidence="1">The sequence shown here is derived from an EMBL/GenBank/DDBJ whole genome shotgun (WGS) entry which is preliminary data.</text>
</comment>
<evidence type="ECO:0000313" key="2">
    <source>
        <dbReference type="Proteomes" id="UP000045039"/>
    </source>
</evidence>
<evidence type="ECO:0000313" key="1">
    <source>
        <dbReference type="EMBL" id="CRP39351.1"/>
    </source>
</evidence>
<name>A0A9P1R5X1_PSEAI</name>
<organism evidence="1 2">
    <name type="scientific">Pseudomonas aeruginosa</name>
    <dbReference type="NCBI Taxonomy" id="287"/>
    <lineage>
        <taxon>Bacteria</taxon>
        <taxon>Pseudomonadati</taxon>
        <taxon>Pseudomonadota</taxon>
        <taxon>Gammaproteobacteria</taxon>
        <taxon>Pseudomonadales</taxon>
        <taxon>Pseudomonadaceae</taxon>
        <taxon>Pseudomonas</taxon>
    </lineage>
</organism>
<reference evidence="2" key="1">
    <citation type="submission" date="2015-06" db="EMBL/GenBank/DDBJ databases">
        <authorList>
            <person name="Radhakrishnan Rajesh"/>
            <person name="Underwood Anthony"/>
            <person name="Al-Shahib Ali"/>
        </authorList>
    </citation>
    <scope>NUCLEOTIDE SEQUENCE [LARGE SCALE GENOMIC DNA]</scope>
    <source>
        <strain evidence="2">P19_London_7_VIM_2_05_10</strain>
    </source>
</reference>
<proteinExistence type="predicted"/>
<dbReference type="AlphaFoldDB" id="A0A9P1R5X1"/>
<protein>
    <submittedName>
        <fullName evidence="1">Uncharacterized protein</fullName>
    </submittedName>
</protein>
<gene>
    <name evidence="1" type="ORF">PAERUG_P19_London_7_VIM_2_05_10_04321</name>
</gene>
<accession>A0A9P1R5X1</accession>
<dbReference type="EMBL" id="CVVU01000219">
    <property type="protein sequence ID" value="CRP39351.1"/>
    <property type="molecule type" value="Genomic_DNA"/>
</dbReference>
<dbReference type="Proteomes" id="UP000045039">
    <property type="component" value="Unassembled WGS sequence"/>
</dbReference>
<sequence>MFPNSPLDEAPQVWGWPWHGLIRQPINAVDSTLTLPSGRTMKMPAVRTANDTALWSVGMPVPNVETDDPDERWLNRAIMRGTGLAEAYGGVSLQPAFIRGYTVRCGVEVTFNSFLGTASAICSIRDGVTGFVGQITSNTIAPSALGIPVQPAGMSFQVLDVNHDGTRRVFRVDYQETVDGTVIAGGMVEVRISPSGASGFQAELVVVATWSQVQFTTLSSSKPDVDPDTHTRFWWDSASGSYVSGTSDPPGIPVDTRVLQGAWTATLRAESIAAAWYGVSGDLEFVHIEVSVSHSLQRAASAAGDHVAFNQTDDWVVDYRLRSASGEVLETLRNKVEISGPIYNDGGPGTANITDSISGQTVATGTRPITLQDQNIYTPDVGDTYARGLNWGSRYHVFPIAADGYLSSFAAQYAWPVQRYSNKMLGIIAVRNSAIGTPDERYRLAGVAFTPHGVHGTRQVDVDVGAYSGIQFEAWSKGAYNPITGDAIRNDPNAFYSYV</sequence>